<dbReference type="Pfam" id="PF13649">
    <property type="entry name" value="Methyltransf_25"/>
    <property type="match status" value="1"/>
</dbReference>
<evidence type="ECO:0000259" key="3">
    <source>
        <dbReference type="Pfam" id="PF13649"/>
    </source>
</evidence>
<accession>A0ABQ1ZUC1</accession>
<name>A0ABQ1ZUC1_9BACL</name>
<gene>
    <name evidence="4" type="ORF">GCM10007362_26420</name>
</gene>
<keyword evidence="5" id="KW-1185">Reference proteome</keyword>
<dbReference type="PANTHER" id="PTHR43861:SF1">
    <property type="entry name" value="TRANS-ACONITATE 2-METHYLTRANSFERASE"/>
    <property type="match status" value="1"/>
</dbReference>
<protein>
    <recommendedName>
        <fullName evidence="3">Methyltransferase domain-containing protein</fullName>
    </recommendedName>
</protein>
<dbReference type="InterPro" id="IPR029063">
    <property type="entry name" value="SAM-dependent_MTases_sf"/>
</dbReference>
<organism evidence="4 5">
    <name type="scientific">Saccharibacillus endophyticus</name>
    <dbReference type="NCBI Taxonomy" id="2060666"/>
    <lineage>
        <taxon>Bacteria</taxon>
        <taxon>Bacillati</taxon>
        <taxon>Bacillota</taxon>
        <taxon>Bacilli</taxon>
        <taxon>Bacillales</taxon>
        <taxon>Paenibacillaceae</taxon>
        <taxon>Saccharibacillus</taxon>
    </lineage>
</organism>
<feature type="domain" description="Methyltransferase" evidence="3">
    <location>
        <begin position="40"/>
        <end position="131"/>
    </location>
</feature>
<evidence type="ECO:0000313" key="5">
    <source>
        <dbReference type="Proteomes" id="UP000605427"/>
    </source>
</evidence>
<evidence type="ECO:0000256" key="2">
    <source>
        <dbReference type="ARBA" id="ARBA00022679"/>
    </source>
</evidence>
<dbReference type="Proteomes" id="UP000605427">
    <property type="component" value="Unassembled WGS sequence"/>
</dbReference>
<dbReference type="EMBL" id="BMDD01000003">
    <property type="protein sequence ID" value="GGH79513.1"/>
    <property type="molecule type" value="Genomic_DNA"/>
</dbReference>
<dbReference type="CDD" id="cd02440">
    <property type="entry name" value="AdoMet_MTases"/>
    <property type="match status" value="1"/>
</dbReference>
<evidence type="ECO:0000256" key="1">
    <source>
        <dbReference type="ARBA" id="ARBA00022603"/>
    </source>
</evidence>
<reference evidence="5" key="1">
    <citation type="journal article" date="2019" name="Int. J. Syst. Evol. Microbiol.">
        <title>The Global Catalogue of Microorganisms (GCM) 10K type strain sequencing project: providing services to taxonomists for standard genome sequencing and annotation.</title>
        <authorList>
            <consortium name="The Broad Institute Genomics Platform"/>
            <consortium name="The Broad Institute Genome Sequencing Center for Infectious Disease"/>
            <person name="Wu L."/>
            <person name="Ma J."/>
        </authorList>
    </citation>
    <scope>NUCLEOTIDE SEQUENCE [LARGE SCALE GENOMIC DNA]</scope>
    <source>
        <strain evidence="5">CCM 8702</strain>
    </source>
</reference>
<comment type="caution">
    <text evidence="4">The sequence shown here is derived from an EMBL/GenBank/DDBJ whole genome shotgun (WGS) entry which is preliminary data.</text>
</comment>
<keyword evidence="2" id="KW-0808">Transferase</keyword>
<evidence type="ECO:0000313" key="4">
    <source>
        <dbReference type="EMBL" id="GGH79513.1"/>
    </source>
</evidence>
<dbReference type="PANTHER" id="PTHR43861">
    <property type="entry name" value="TRANS-ACONITATE 2-METHYLTRANSFERASE-RELATED"/>
    <property type="match status" value="1"/>
</dbReference>
<dbReference type="SUPFAM" id="SSF53335">
    <property type="entry name" value="S-adenosyl-L-methionine-dependent methyltransferases"/>
    <property type="match status" value="1"/>
</dbReference>
<sequence length="210" mass="23927">MNTPDKKYWNTTYTELPFHVDHDDWLEKYAVWLDPSKGKIVDLGCGLGHNAKALRAQGFDVLACDLSEKALEQLGREEPDMPTLQLDMADGLPFANESLQAVVADLSLHYFSRSETLRIIGDIHRALQPGGLLLCRVHAVAELAVKHGAAATQDDPFLYRSEGILRRFFDESELRQFFSDQNWETLELSEQAMERYGRLKSFWEVGLKKL</sequence>
<keyword evidence="1" id="KW-0489">Methyltransferase</keyword>
<proteinExistence type="predicted"/>
<dbReference type="Gene3D" id="3.40.50.150">
    <property type="entry name" value="Vaccinia Virus protein VP39"/>
    <property type="match status" value="1"/>
</dbReference>
<dbReference type="InterPro" id="IPR041698">
    <property type="entry name" value="Methyltransf_25"/>
</dbReference>